<name>A0A9Q1BG55_HOLLE</name>
<gene>
    <name evidence="4" type="ORF">HOLleu_35841</name>
</gene>
<evidence type="ECO:0000313" key="4">
    <source>
        <dbReference type="EMBL" id="KAJ8023402.1"/>
    </source>
</evidence>
<organism evidence="4 5">
    <name type="scientific">Holothuria leucospilota</name>
    <name type="common">Black long sea cucumber</name>
    <name type="synonym">Mertensiothuria leucospilota</name>
    <dbReference type="NCBI Taxonomy" id="206669"/>
    <lineage>
        <taxon>Eukaryota</taxon>
        <taxon>Metazoa</taxon>
        <taxon>Echinodermata</taxon>
        <taxon>Eleutherozoa</taxon>
        <taxon>Echinozoa</taxon>
        <taxon>Holothuroidea</taxon>
        <taxon>Aspidochirotacea</taxon>
        <taxon>Aspidochirotida</taxon>
        <taxon>Holothuriidae</taxon>
        <taxon>Holothuria</taxon>
    </lineage>
</organism>
<dbReference type="SMART" id="SM01025">
    <property type="entry name" value="BEN"/>
    <property type="match status" value="1"/>
</dbReference>
<feature type="region of interest" description="Disordered" evidence="2">
    <location>
        <begin position="24"/>
        <end position="45"/>
    </location>
</feature>
<feature type="region of interest" description="Disordered" evidence="2">
    <location>
        <begin position="163"/>
        <end position="201"/>
    </location>
</feature>
<dbReference type="InterPro" id="IPR040391">
    <property type="entry name" value="BEND5"/>
</dbReference>
<keyword evidence="1" id="KW-0175">Coiled coil</keyword>
<dbReference type="PANTHER" id="PTHR14628:SF1">
    <property type="entry name" value="BEN DOMAIN-CONTAINING PROTEIN 5"/>
    <property type="match status" value="1"/>
</dbReference>
<dbReference type="Proteomes" id="UP001152320">
    <property type="component" value="Chromosome 19"/>
</dbReference>
<reference evidence="4" key="1">
    <citation type="submission" date="2021-10" db="EMBL/GenBank/DDBJ databases">
        <title>Tropical sea cucumber genome reveals ecological adaptation and Cuvierian tubules defense mechanism.</title>
        <authorList>
            <person name="Chen T."/>
        </authorList>
    </citation>
    <scope>NUCLEOTIDE SEQUENCE</scope>
    <source>
        <strain evidence="4">Nanhai2018</strain>
        <tissue evidence="4">Muscle</tissue>
    </source>
</reference>
<feature type="domain" description="BEN" evidence="3">
    <location>
        <begin position="217"/>
        <end position="324"/>
    </location>
</feature>
<feature type="coiled-coil region" evidence="1">
    <location>
        <begin position="118"/>
        <end position="159"/>
    </location>
</feature>
<evidence type="ECO:0000256" key="1">
    <source>
        <dbReference type="SAM" id="Coils"/>
    </source>
</evidence>
<sequence length="334" mass="37951">MLATKVQLNELLATSRVRFPKVYDTSVEETTEDEGEEEEKEENGCDIETEVASLIKEKKAKKQVMEKATSSSLKAILENKLKEKKSGPLFHKSPGQTKRKFCDAINTEGESTQLQKRVGYLRQELKSSQDEAEKLKKKLGETRAELVQFKELNKRLQDALLTKIENPGNQKTKERPPSSPQAQITPPHTHSPRHDHHQGEKPLEDVLQEENGKLHIGAKVWLPKDKWTAIVDQPKHSMFVKTLMVAIWGTNVLKGKSLEGKTCPRFKGDRAAKPPLTPTKVSAMKDRFMDRLNGYQLESSAKKEEFAKFNKYVCEKLQDIHRAALKTENSQPSK</sequence>
<feature type="compositionally biased region" description="Acidic residues" evidence="2">
    <location>
        <begin position="26"/>
        <end position="45"/>
    </location>
</feature>
<dbReference type="Pfam" id="PF10523">
    <property type="entry name" value="BEN"/>
    <property type="match status" value="1"/>
</dbReference>
<accession>A0A9Q1BG55</accession>
<dbReference type="AlphaFoldDB" id="A0A9Q1BG55"/>
<proteinExistence type="predicted"/>
<dbReference type="PROSITE" id="PS51457">
    <property type="entry name" value="BEN"/>
    <property type="match status" value="1"/>
</dbReference>
<comment type="caution">
    <text evidence="4">The sequence shown here is derived from an EMBL/GenBank/DDBJ whole genome shotgun (WGS) entry which is preliminary data.</text>
</comment>
<dbReference type="PANTHER" id="PTHR14628">
    <property type="entry name" value="BEN DOMAIN-CONTAINING PROTEIN 5"/>
    <property type="match status" value="1"/>
</dbReference>
<keyword evidence="5" id="KW-1185">Reference proteome</keyword>
<dbReference type="GO" id="GO:0045892">
    <property type="term" value="P:negative regulation of DNA-templated transcription"/>
    <property type="evidence" value="ECO:0007669"/>
    <property type="project" value="InterPro"/>
</dbReference>
<evidence type="ECO:0000313" key="5">
    <source>
        <dbReference type="Proteomes" id="UP001152320"/>
    </source>
</evidence>
<dbReference type="GO" id="GO:0003677">
    <property type="term" value="F:DNA binding"/>
    <property type="evidence" value="ECO:0007669"/>
    <property type="project" value="InterPro"/>
</dbReference>
<dbReference type="EMBL" id="JAIZAY010000019">
    <property type="protein sequence ID" value="KAJ8023402.1"/>
    <property type="molecule type" value="Genomic_DNA"/>
</dbReference>
<evidence type="ECO:0000259" key="3">
    <source>
        <dbReference type="PROSITE" id="PS51457"/>
    </source>
</evidence>
<dbReference type="InterPro" id="IPR018379">
    <property type="entry name" value="BEN_domain"/>
</dbReference>
<dbReference type="OrthoDB" id="9931198at2759"/>
<evidence type="ECO:0000256" key="2">
    <source>
        <dbReference type="SAM" id="MobiDB-lite"/>
    </source>
</evidence>
<protein>
    <submittedName>
        <fullName evidence="4">BEN domain-containing protein 5</fullName>
    </submittedName>
</protein>
<dbReference type="Gene3D" id="1.10.10.2590">
    <property type="entry name" value="BEN domain"/>
    <property type="match status" value="1"/>
</dbReference>